<evidence type="ECO:0000259" key="5">
    <source>
        <dbReference type="Pfam" id="PF04101"/>
    </source>
</evidence>
<dbReference type="Pfam" id="PF06925">
    <property type="entry name" value="MGDG_synth"/>
    <property type="match status" value="1"/>
</dbReference>
<protein>
    <submittedName>
        <fullName evidence="7">Processive 1,2-diacylglycerol beta-glucosyltransferase</fullName>
        <ecNumber evidence="7">2.4.1.315</ecNumber>
    </submittedName>
</protein>
<sequence length="375" mass="42113">MRILILSESIAGSGHTIAAKNVAKGIHLLYPKAEIKIDTSLTRVSPLLEKVTSHLYLSTIQRASPLWGWAYNRERQWSFLGKDLLRKFTGRRLESYIKEESPDVVISTHAFCLGGLVELKQKYPHSFVLGAAFTDFLINPFWIFPEVDFYFVGADQLKKQMVEHYGISAENIFVTGIPIDPVFNQSLSRETIRNYLQIPPNHFHILVTGGGLGVGAYEEILSALGKVDGNLTVSVFVGNNQKLRREIESLLTEYLHPVFLHDYVSNMNEWMQAADLLIGKPGGLTVSEALACSLPLLIYKPIPGQEERNTRFLLASEAAWQAKSPEEIIRLVQQLLVNPRDLILLRQKAQQISRPNAAKQVGEIILEKTNATPKN</sequence>
<dbReference type="Gene3D" id="3.40.50.2000">
    <property type="entry name" value="Glycogen Phosphorylase B"/>
    <property type="match status" value="1"/>
</dbReference>
<dbReference type="InterPro" id="IPR050519">
    <property type="entry name" value="Glycosyltransf_28_UgtP"/>
</dbReference>
<dbReference type="SUPFAM" id="SSF53756">
    <property type="entry name" value="UDP-Glycosyltransferase/glycogen phosphorylase"/>
    <property type="match status" value="1"/>
</dbReference>
<proteinExistence type="inferred from homology"/>
<dbReference type="PANTHER" id="PTHR43025:SF3">
    <property type="entry name" value="MONOGALACTOSYLDIACYLGLYCEROL SYNTHASE 1, CHLOROPLASTIC"/>
    <property type="match status" value="1"/>
</dbReference>
<keyword evidence="3 7" id="KW-0328">Glycosyltransferase</keyword>
<name>A0ABS4GRH0_9BACL</name>
<evidence type="ECO:0000259" key="6">
    <source>
        <dbReference type="Pfam" id="PF06925"/>
    </source>
</evidence>
<dbReference type="InterPro" id="IPR009695">
    <property type="entry name" value="Diacylglyc_glucosyltr_N"/>
</dbReference>
<evidence type="ECO:0000256" key="3">
    <source>
        <dbReference type="ARBA" id="ARBA00022676"/>
    </source>
</evidence>
<feature type="domain" description="Glycosyl transferase family 28 C-terminal" evidence="5">
    <location>
        <begin position="205"/>
        <end position="339"/>
    </location>
</feature>
<keyword evidence="4 7" id="KW-0808">Transferase</keyword>
<dbReference type="EC" id="2.4.1.315" evidence="7"/>
<feature type="domain" description="Diacylglycerol glucosyltransferase N-terminal" evidence="6">
    <location>
        <begin position="15"/>
        <end position="179"/>
    </location>
</feature>
<dbReference type="InterPro" id="IPR007235">
    <property type="entry name" value="Glyco_trans_28_C"/>
</dbReference>
<dbReference type="EMBL" id="JAGGKT010000008">
    <property type="protein sequence ID" value="MBP1932876.1"/>
    <property type="molecule type" value="Genomic_DNA"/>
</dbReference>
<comment type="caution">
    <text evidence="7">The sequence shown here is derived from an EMBL/GenBank/DDBJ whole genome shotgun (WGS) entry which is preliminary data.</text>
</comment>
<accession>A0ABS4GRH0</accession>
<keyword evidence="8" id="KW-1185">Reference proteome</keyword>
<organism evidence="7 8">
    <name type="scientific">Ammoniphilus resinae</name>
    <dbReference type="NCBI Taxonomy" id="861532"/>
    <lineage>
        <taxon>Bacteria</taxon>
        <taxon>Bacillati</taxon>
        <taxon>Bacillota</taxon>
        <taxon>Bacilli</taxon>
        <taxon>Bacillales</taxon>
        <taxon>Paenibacillaceae</taxon>
        <taxon>Aneurinibacillus group</taxon>
        <taxon>Ammoniphilus</taxon>
    </lineage>
</organism>
<gene>
    <name evidence="7" type="ORF">J2Z37_002887</name>
</gene>
<dbReference type="PANTHER" id="PTHR43025">
    <property type="entry name" value="MONOGALACTOSYLDIACYLGLYCEROL SYNTHASE"/>
    <property type="match status" value="1"/>
</dbReference>
<evidence type="ECO:0000313" key="7">
    <source>
        <dbReference type="EMBL" id="MBP1932876.1"/>
    </source>
</evidence>
<dbReference type="Proteomes" id="UP001519343">
    <property type="component" value="Unassembled WGS sequence"/>
</dbReference>
<comment type="similarity">
    <text evidence="2">Belongs to the glycosyltransferase 28 family.</text>
</comment>
<dbReference type="GO" id="GO:0016757">
    <property type="term" value="F:glycosyltransferase activity"/>
    <property type="evidence" value="ECO:0007669"/>
    <property type="project" value="UniProtKB-KW"/>
</dbReference>
<comment type="subcellular location">
    <subcellularLocation>
        <location evidence="1">Membrane</location>
    </subcellularLocation>
</comment>
<evidence type="ECO:0000313" key="8">
    <source>
        <dbReference type="Proteomes" id="UP001519343"/>
    </source>
</evidence>
<reference evidence="7 8" key="1">
    <citation type="submission" date="2021-03" db="EMBL/GenBank/DDBJ databases">
        <title>Genomic Encyclopedia of Type Strains, Phase IV (KMG-IV): sequencing the most valuable type-strain genomes for metagenomic binning, comparative biology and taxonomic classification.</title>
        <authorList>
            <person name="Goeker M."/>
        </authorList>
    </citation>
    <scope>NUCLEOTIDE SEQUENCE [LARGE SCALE GENOMIC DNA]</scope>
    <source>
        <strain evidence="7 8">DSM 24738</strain>
    </source>
</reference>
<dbReference type="Pfam" id="PF04101">
    <property type="entry name" value="Glyco_tran_28_C"/>
    <property type="match status" value="1"/>
</dbReference>
<evidence type="ECO:0000256" key="1">
    <source>
        <dbReference type="ARBA" id="ARBA00004370"/>
    </source>
</evidence>
<dbReference type="RefSeq" id="WP_209810907.1">
    <property type="nucleotide sequence ID" value="NZ_JAGGKT010000008.1"/>
</dbReference>
<evidence type="ECO:0000256" key="4">
    <source>
        <dbReference type="ARBA" id="ARBA00022679"/>
    </source>
</evidence>
<evidence type="ECO:0000256" key="2">
    <source>
        <dbReference type="ARBA" id="ARBA00006962"/>
    </source>
</evidence>